<dbReference type="PANTHER" id="PTHR11360">
    <property type="entry name" value="MONOCARBOXYLATE TRANSPORTER"/>
    <property type="match status" value="1"/>
</dbReference>
<dbReference type="SUPFAM" id="SSF103473">
    <property type="entry name" value="MFS general substrate transporter"/>
    <property type="match status" value="1"/>
</dbReference>
<sequence length="434" mass="45947">MDSPKPEETAPKAGDGRAASTGAVADDLESGAMSSNSEAPHQPQSRRRWLQVLAGHLVLVNTIGYANSYGLFEQYYVSELGLSASQVSWAGSIQIFLLCFVSVFSGRLFDYGLLRWLMIVGGLLQVVGLATASAARDYWQLVLAQGVCGGVGGGLVYNPVLMCVATYFPERRALALTLVTIGASTGGIVFPVVAQQMLPAAGLAWTLRCMALVVLVDSVIVVLIARDRLSPRPKAPFLELGAFRELPYTLFSVGVFFCSWALYVAYDYITHYAVTVLGVDRGKSLTILLILNAAGYPGRILSALVADAYLGPLRTLVVLSLILGVLFIGWIGVKTSASLFALSALFGFANGAAQGMIVAGLPSLTTDLNRLGTRSGMVLAVLSIAVLTGPPIAGALIEADHGSYLYMQIWAGLSMVVGAGFVMGAYCMRTRLKG</sequence>
<feature type="transmembrane region" description="Helical" evidence="4">
    <location>
        <begin position="313"/>
        <end position="333"/>
    </location>
</feature>
<evidence type="ECO:0000256" key="3">
    <source>
        <dbReference type="SAM" id="MobiDB-lite"/>
    </source>
</evidence>
<evidence type="ECO:0000313" key="7">
    <source>
        <dbReference type="Proteomes" id="UP001174691"/>
    </source>
</evidence>
<feature type="transmembrane region" description="Helical" evidence="4">
    <location>
        <begin position="205"/>
        <end position="225"/>
    </location>
</feature>
<gene>
    <name evidence="6" type="ORF">NKR19_g2123</name>
</gene>
<keyword evidence="7" id="KW-1185">Reference proteome</keyword>
<dbReference type="GO" id="GO:0016020">
    <property type="term" value="C:membrane"/>
    <property type="evidence" value="ECO:0007669"/>
    <property type="project" value="UniProtKB-SubCell"/>
</dbReference>
<feature type="compositionally biased region" description="Basic and acidic residues" evidence="3">
    <location>
        <begin position="1"/>
        <end position="10"/>
    </location>
</feature>
<comment type="subcellular location">
    <subcellularLocation>
        <location evidence="1">Membrane</location>
        <topology evidence="1">Multi-pass membrane protein</topology>
    </subcellularLocation>
</comment>
<feature type="transmembrane region" description="Helical" evidence="4">
    <location>
        <begin position="138"/>
        <end position="161"/>
    </location>
</feature>
<dbReference type="Pfam" id="PF07690">
    <property type="entry name" value="MFS_1"/>
    <property type="match status" value="1"/>
</dbReference>
<dbReference type="Proteomes" id="UP001174691">
    <property type="component" value="Unassembled WGS sequence"/>
</dbReference>
<comment type="caution">
    <text evidence="6">The sequence shown here is derived from an EMBL/GenBank/DDBJ whole genome shotgun (WGS) entry which is preliminary data.</text>
</comment>
<dbReference type="Gene3D" id="1.20.1250.20">
    <property type="entry name" value="MFS general substrate transporter like domains"/>
    <property type="match status" value="1"/>
</dbReference>
<feature type="transmembrane region" description="Helical" evidence="4">
    <location>
        <begin position="246"/>
        <end position="266"/>
    </location>
</feature>
<dbReference type="PROSITE" id="PS50850">
    <property type="entry name" value="MFS"/>
    <property type="match status" value="1"/>
</dbReference>
<comment type="similarity">
    <text evidence="2">Belongs to the major facilitator superfamily. Monocarboxylate porter (TC 2.A.1.13) family.</text>
</comment>
<evidence type="ECO:0000256" key="2">
    <source>
        <dbReference type="ARBA" id="ARBA00006727"/>
    </source>
</evidence>
<evidence type="ECO:0000313" key="6">
    <source>
        <dbReference type="EMBL" id="KAJ9161546.1"/>
    </source>
</evidence>
<name>A0AA38SB11_9PEZI</name>
<organism evidence="6 7">
    <name type="scientific">Coniochaeta hoffmannii</name>
    <dbReference type="NCBI Taxonomy" id="91930"/>
    <lineage>
        <taxon>Eukaryota</taxon>
        <taxon>Fungi</taxon>
        <taxon>Dikarya</taxon>
        <taxon>Ascomycota</taxon>
        <taxon>Pezizomycotina</taxon>
        <taxon>Sordariomycetes</taxon>
        <taxon>Sordariomycetidae</taxon>
        <taxon>Coniochaetales</taxon>
        <taxon>Coniochaetaceae</taxon>
        <taxon>Coniochaeta</taxon>
    </lineage>
</organism>
<feature type="transmembrane region" description="Helical" evidence="4">
    <location>
        <begin position="409"/>
        <end position="428"/>
    </location>
</feature>
<dbReference type="EMBL" id="JANBVN010000021">
    <property type="protein sequence ID" value="KAJ9161546.1"/>
    <property type="molecule type" value="Genomic_DNA"/>
</dbReference>
<dbReference type="AlphaFoldDB" id="A0AA38SB11"/>
<keyword evidence="4" id="KW-1133">Transmembrane helix</keyword>
<dbReference type="InterPro" id="IPR036259">
    <property type="entry name" value="MFS_trans_sf"/>
</dbReference>
<dbReference type="GO" id="GO:0022857">
    <property type="term" value="F:transmembrane transporter activity"/>
    <property type="evidence" value="ECO:0007669"/>
    <property type="project" value="InterPro"/>
</dbReference>
<feature type="region of interest" description="Disordered" evidence="3">
    <location>
        <begin position="1"/>
        <end position="21"/>
    </location>
</feature>
<feature type="domain" description="Major facilitator superfamily (MFS) profile" evidence="5">
    <location>
        <begin position="48"/>
        <end position="434"/>
    </location>
</feature>
<dbReference type="InterPro" id="IPR011701">
    <property type="entry name" value="MFS"/>
</dbReference>
<protein>
    <submittedName>
        <fullName evidence="6">MFS monocarboxylate transporter</fullName>
    </submittedName>
</protein>
<accession>A0AA38SB11</accession>
<feature type="transmembrane region" description="Helical" evidence="4">
    <location>
        <begin position="339"/>
        <end position="364"/>
    </location>
</feature>
<evidence type="ECO:0000256" key="4">
    <source>
        <dbReference type="SAM" id="Phobius"/>
    </source>
</evidence>
<feature type="transmembrane region" description="Helical" evidence="4">
    <location>
        <begin position="113"/>
        <end position="132"/>
    </location>
</feature>
<feature type="transmembrane region" description="Helical" evidence="4">
    <location>
        <begin position="87"/>
        <end position="106"/>
    </location>
</feature>
<dbReference type="InterPro" id="IPR050327">
    <property type="entry name" value="Proton-linked_MCT"/>
</dbReference>
<evidence type="ECO:0000259" key="5">
    <source>
        <dbReference type="PROSITE" id="PS50850"/>
    </source>
</evidence>
<keyword evidence="4" id="KW-0472">Membrane</keyword>
<proteinExistence type="inferred from homology"/>
<feature type="transmembrane region" description="Helical" evidence="4">
    <location>
        <begin position="376"/>
        <end position="397"/>
    </location>
</feature>
<dbReference type="PANTHER" id="PTHR11360:SF130">
    <property type="entry name" value="MAJOR FACILITATOR SUPERFAMILY (MFS) PROFILE DOMAIN-CONTAINING PROTEIN-RELATED"/>
    <property type="match status" value="1"/>
</dbReference>
<feature type="transmembrane region" description="Helical" evidence="4">
    <location>
        <begin position="173"/>
        <end position="193"/>
    </location>
</feature>
<keyword evidence="4" id="KW-0812">Transmembrane</keyword>
<evidence type="ECO:0000256" key="1">
    <source>
        <dbReference type="ARBA" id="ARBA00004141"/>
    </source>
</evidence>
<feature type="transmembrane region" description="Helical" evidence="4">
    <location>
        <begin position="286"/>
        <end position="306"/>
    </location>
</feature>
<feature type="transmembrane region" description="Helical" evidence="4">
    <location>
        <begin position="49"/>
        <end position="67"/>
    </location>
</feature>
<dbReference type="InterPro" id="IPR020846">
    <property type="entry name" value="MFS_dom"/>
</dbReference>
<reference evidence="6" key="1">
    <citation type="submission" date="2022-07" db="EMBL/GenBank/DDBJ databases">
        <title>Fungi with potential for degradation of polypropylene.</title>
        <authorList>
            <person name="Gostincar C."/>
        </authorList>
    </citation>
    <scope>NUCLEOTIDE SEQUENCE</scope>
    <source>
        <strain evidence="6">EXF-13287</strain>
    </source>
</reference>